<dbReference type="Proteomes" id="UP000694843">
    <property type="component" value="Unplaced"/>
</dbReference>
<evidence type="ECO:0000313" key="3">
    <source>
        <dbReference type="RefSeq" id="XP_018011817.1"/>
    </source>
</evidence>
<evidence type="ECO:0000256" key="1">
    <source>
        <dbReference type="SAM" id="SignalP"/>
    </source>
</evidence>
<feature type="chain" id="PRO_5034820560" evidence="1">
    <location>
        <begin position="16"/>
        <end position="334"/>
    </location>
</feature>
<reference evidence="3" key="1">
    <citation type="submission" date="2025-08" db="UniProtKB">
        <authorList>
            <consortium name="RefSeq"/>
        </authorList>
    </citation>
    <scope>IDENTIFICATION</scope>
    <source>
        <tissue evidence="3">Whole organism</tissue>
    </source>
</reference>
<dbReference type="RefSeq" id="XP_018011817.1">
    <property type="nucleotide sequence ID" value="XM_018156328.2"/>
</dbReference>
<gene>
    <name evidence="3" type="primary">LOC108669043</name>
</gene>
<feature type="signal peptide" evidence="1">
    <location>
        <begin position="1"/>
        <end position="15"/>
    </location>
</feature>
<keyword evidence="1" id="KW-0732">Signal</keyword>
<sequence length="334" mass="36259">MAIFIFVNVVSGSSGALGCGGGRTTSVRFRTLQVRGPKSMVTYIRFSITESDLAFATNASKKITASDVVQCARSSALADMTAFAFDGTCMAYQFNSKPCSCHGGEKVIYVANSSISYAPPATVPFSTALYINTTVENIEFKQYQLANFFSDVFSDFVYSLEGSVVDSYQYSYFIPRENGRYNVASYYILDVASCVTDTPCGLPVFVNTIWPTYYILNECGKTIRLPPLNPGGRFMVFSHPGFGCLAFPDGPTYNCSVTFTTAATLVLNYYGYFSGADGSCGGYTLGLETSSPERSGQVNWCTDRWVGESDSVTFLLRGTAAAKTFKAGFSVSMR</sequence>
<protein>
    <submittedName>
        <fullName evidence="3">Uncharacterized protein LOC108669043</fullName>
    </submittedName>
</protein>
<dbReference type="AlphaFoldDB" id="A0A8B7NDY1"/>
<proteinExistence type="predicted"/>
<dbReference type="GeneID" id="108669043"/>
<keyword evidence="2" id="KW-1185">Reference proteome</keyword>
<accession>A0A8B7NDY1</accession>
<organism evidence="2 3">
    <name type="scientific">Hyalella azteca</name>
    <name type="common">Amphipod</name>
    <dbReference type="NCBI Taxonomy" id="294128"/>
    <lineage>
        <taxon>Eukaryota</taxon>
        <taxon>Metazoa</taxon>
        <taxon>Ecdysozoa</taxon>
        <taxon>Arthropoda</taxon>
        <taxon>Crustacea</taxon>
        <taxon>Multicrustacea</taxon>
        <taxon>Malacostraca</taxon>
        <taxon>Eumalacostraca</taxon>
        <taxon>Peracarida</taxon>
        <taxon>Amphipoda</taxon>
        <taxon>Senticaudata</taxon>
        <taxon>Talitrida</taxon>
        <taxon>Talitroidea</taxon>
        <taxon>Hyalellidae</taxon>
        <taxon>Hyalella</taxon>
    </lineage>
</organism>
<name>A0A8B7NDY1_HYAAZ</name>
<evidence type="ECO:0000313" key="2">
    <source>
        <dbReference type="Proteomes" id="UP000694843"/>
    </source>
</evidence>
<dbReference type="KEGG" id="hazt:108669043"/>